<accession>A0ABW0PSC8</accession>
<comment type="caution">
    <text evidence="2">The sequence shown here is derived from an EMBL/GenBank/DDBJ whole genome shotgun (WGS) entry which is preliminary data.</text>
</comment>
<evidence type="ECO:0000313" key="3">
    <source>
        <dbReference type="Proteomes" id="UP001596150"/>
    </source>
</evidence>
<keyword evidence="3" id="KW-1185">Reference proteome</keyword>
<proteinExistence type="predicted"/>
<dbReference type="EMBL" id="JBHSML010000003">
    <property type="protein sequence ID" value="MFC5515445.1"/>
    <property type="molecule type" value="Genomic_DNA"/>
</dbReference>
<dbReference type="Proteomes" id="UP001596150">
    <property type="component" value="Unassembled WGS sequence"/>
</dbReference>
<name>A0ABW0PSC8_9HYPH</name>
<evidence type="ECO:0000313" key="2">
    <source>
        <dbReference type="EMBL" id="MFC5515445.1"/>
    </source>
</evidence>
<feature type="region of interest" description="Disordered" evidence="1">
    <location>
        <begin position="152"/>
        <end position="179"/>
    </location>
</feature>
<reference evidence="3" key="1">
    <citation type="journal article" date="2019" name="Int. J. Syst. Evol. Microbiol.">
        <title>The Global Catalogue of Microorganisms (GCM) 10K type strain sequencing project: providing services to taxonomists for standard genome sequencing and annotation.</title>
        <authorList>
            <consortium name="The Broad Institute Genomics Platform"/>
            <consortium name="The Broad Institute Genome Sequencing Center for Infectious Disease"/>
            <person name="Wu L."/>
            <person name="Ma J."/>
        </authorList>
    </citation>
    <scope>NUCLEOTIDE SEQUENCE [LARGE SCALE GENOMIC DNA]</scope>
    <source>
        <strain evidence="3">KACC 12633</strain>
    </source>
</reference>
<dbReference type="Pfam" id="PF02620">
    <property type="entry name" value="YceD"/>
    <property type="match status" value="1"/>
</dbReference>
<dbReference type="RefSeq" id="WP_266342303.1">
    <property type="nucleotide sequence ID" value="NZ_JAPKNH010000001.1"/>
</dbReference>
<sequence>MMTELTFTRSFDVSHLGKSGAKQHLVANDTERAALKKDFDLLSLENLTADLDIAPWGQKGVKVEGRILADVVQPCVLTLQPVPSRIDHRFSLSFLPADAIAADPKTVAEAEVIVVYDEEDPPEPLEGNSIDFGPILAEQLALALDPYPRAPGATLEETVEEGAENPASPFAALSKLRDK</sequence>
<protein>
    <submittedName>
        <fullName evidence="2">YceD family protein</fullName>
    </submittedName>
</protein>
<gene>
    <name evidence="2" type="ORF">ACFPP9_06660</name>
</gene>
<organism evidence="2 3">
    <name type="scientific">Kaistia terrae</name>
    <dbReference type="NCBI Taxonomy" id="537017"/>
    <lineage>
        <taxon>Bacteria</taxon>
        <taxon>Pseudomonadati</taxon>
        <taxon>Pseudomonadota</taxon>
        <taxon>Alphaproteobacteria</taxon>
        <taxon>Hyphomicrobiales</taxon>
        <taxon>Kaistiaceae</taxon>
        <taxon>Kaistia</taxon>
    </lineage>
</organism>
<dbReference type="InterPro" id="IPR003772">
    <property type="entry name" value="YceD"/>
</dbReference>
<evidence type="ECO:0000256" key="1">
    <source>
        <dbReference type="SAM" id="MobiDB-lite"/>
    </source>
</evidence>